<dbReference type="Gene3D" id="3.40.50.720">
    <property type="entry name" value="NAD(P)-binding Rossmann-like Domain"/>
    <property type="match status" value="1"/>
</dbReference>
<comment type="similarity">
    <text evidence="1">Belongs to the short-chain dehydrogenases/reductases (SDR) family.</text>
</comment>
<comment type="caution">
    <text evidence="4">The sequence shown here is derived from an EMBL/GenBank/DDBJ whole genome shotgun (WGS) entry which is preliminary data.</text>
</comment>
<dbReference type="GeneID" id="70181406"/>
<dbReference type="EMBL" id="JAGTJQ010000009">
    <property type="protein sequence ID" value="KAH7024813.1"/>
    <property type="molecule type" value="Genomic_DNA"/>
</dbReference>
<organism evidence="4 5">
    <name type="scientific">Microdochium trichocladiopsis</name>
    <dbReference type="NCBI Taxonomy" id="1682393"/>
    <lineage>
        <taxon>Eukaryota</taxon>
        <taxon>Fungi</taxon>
        <taxon>Dikarya</taxon>
        <taxon>Ascomycota</taxon>
        <taxon>Pezizomycotina</taxon>
        <taxon>Sordariomycetes</taxon>
        <taxon>Xylariomycetidae</taxon>
        <taxon>Xylariales</taxon>
        <taxon>Microdochiaceae</taxon>
        <taxon>Microdochium</taxon>
    </lineage>
</organism>
<evidence type="ECO:0000256" key="3">
    <source>
        <dbReference type="ARBA" id="ARBA00023002"/>
    </source>
</evidence>
<dbReference type="InterPro" id="IPR036291">
    <property type="entry name" value="NAD(P)-bd_dom_sf"/>
</dbReference>
<dbReference type="PROSITE" id="PS00061">
    <property type="entry name" value="ADH_SHORT"/>
    <property type="match status" value="1"/>
</dbReference>
<evidence type="ECO:0000256" key="1">
    <source>
        <dbReference type="ARBA" id="ARBA00006484"/>
    </source>
</evidence>
<sequence>MIDGKFSHNNTVPPTAEKVFDLFSLKGRTAIISGGGAGIGYAVAQSLAEAGANVAIWYQSNKSAPEKAKAIEAEYGVKCRAYQVNVTDAEAVEAAILEQTKDFNGRLDVFVANAGIPWTEGPVISGSLELYRKVMAINLDGVYFCARAAGRIWKRQQVEGTDMMGRKLENYSYGSFIATASMSGHIANIPLVQTAYNSSKAAVIHMCRSLGTEWCQYARANAVSPGYIDTEISTFASAETKSTWKHKIPMGREGAPHELKGIYLFLASDASSYVTGADLVIDGGYTCV</sequence>
<dbReference type="PRINTS" id="PR00080">
    <property type="entry name" value="SDRFAMILY"/>
</dbReference>
<reference evidence="4" key="1">
    <citation type="journal article" date="2021" name="Nat. Commun.">
        <title>Genetic determinants of endophytism in the Arabidopsis root mycobiome.</title>
        <authorList>
            <person name="Mesny F."/>
            <person name="Miyauchi S."/>
            <person name="Thiergart T."/>
            <person name="Pickel B."/>
            <person name="Atanasova L."/>
            <person name="Karlsson M."/>
            <person name="Huettel B."/>
            <person name="Barry K.W."/>
            <person name="Haridas S."/>
            <person name="Chen C."/>
            <person name="Bauer D."/>
            <person name="Andreopoulos W."/>
            <person name="Pangilinan J."/>
            <person name="LaButti K."/>
            <person name="Riley R."/>
            <person name="Lipzen A."/>
            <person name="Clum A."/>
            <person name="Drula E."/>
            <person name="Henrissat B."/>
            <person name="Kohler A."/>
            <person name="Grigoriev I.V."/>
            <person name="Martin F.M."/>
            <person name="Hacquard S."/>
        </authorList>
    </citation>
    <scope>NUCLEOTIDE SEQUENCE</scope>
    <source>
        <strain evidence="4">MPI-CAGE-CH-0230</strain>
    </source>
</reference>
<dbReference type="PANTHER" id="PTHR43008">
    <property type="entry name" value="BENZIL REDUCTASE"/>
    <property type="match status" value="1"/>
</dbReference>
<evidence type="ECO:0000313" key="4">
    <source>
        <dbReference type="EMBL" id="KAH7024813.1"/>
    </source>
</evidence>
<name>A0A9P8XXU8_9PEZI</name>
<dbReference type="RefSeq" id="XP_046008361.1">
    <property type="nucleotide sequence ID" value="XM_046151860.1"/>
</dbReference>
<dbReference type="SUPFAM" id="SSF51735">
    <property type="entry name" value="NAD(P)-binding Rossmann-fold domains"/>
    <property type="match status" value="1"/>
</dbReference>
<keyword evidence="5" id="KW-1185">Reference proteome</keyword>
<dbReference type="InterPro" id="IPR002347">
    <property type="entry name" value="SDR_fam"/>
</dbReference>
<accession>A0A9P8XXU8</accession>
<dbReference type="PRINTS" id="PR00081">
    <property type="entry name" value="GDHRDH"/>
</dbReference>
<dbReference type="GO" id="GO:0050085">
    <property type="term" value="F:mannitol 2-dehydrogenase (NADP+) activity"/>
    <property type="evidence" value="ECO:0007669"/>
    <property type="project" value="UniProtKB-ARBA"/>
</dbReference>
<dbReference type="Proteomes" id="UP000756346">
    <property type="component" value="Unassembled WGS sequence"/>
</dbReference>
<proteinExistence type="inferred from homology"/>
<dbReference type="FunFam" id="3.40.50.720:FF:000090">
    <property type="entry name" value="NADP-dependent mannitol dehydrogenase"/>
    <property type="match status" value="1"/>
</dbReference>
<dbReference type="AlphaFoldDB" id="A0A9P8XXU8"/>
<protein>
    <submittedName>
        <fullName evidence="4">Sorbitol utilization protein SOU2</fullName>
    </submittedName>
</protein>
<dbReference type="OrthoDB" id="1888931at2759"/>
<keyword evidence="2" id="KW-0521">NADP</keyword>
<evidence type="ECO:0000256" key="2">
    <source>
        <dbReference type="ARBA" id="ARBA00022857"/>
    </source>
</evidence>
<dbReference type="InterPro" id="IPR020904">
    <property type="entry name" value="Sc_DH/Rdtase_CS"/>
</dbReference>
<dbReference type="GO" id="GO:0050664">
    <property type="term" value="F:oxidoreductase activity, acting on NAD(P)H, oxygen as acceptor"/>
    <property type="evidence" value="ECO:0007669"/>
    <property type="project" value="TreeGrafter"/>
</dbReference>
<evidence type="ECO:0000313" key="5">
    <source>
        <dbReference type="Proteomes" id="UP000756346"/>
    </source>
</evidence>
<dbReference type="Pfam" id="PF13561">
    <property type="entry name" value="adh_short_C2"/>
    <property type="match status" value="1"/>
</dbReference>
<dbReference type="GO" id="GO:0019594">
    <property type="term" value="P:mannitol metabolic process"/>
    <property type="evidence" value="ECO:0007669"/>
    <property type="project" value="UniProtKB-ARBA"/>
</dbReference>
<dbReference type="PANTHER" id="PTHR43008:SF13">
    <property type="entry name" value="L-XYLULOSE REDUCTASE-RELATED"/>
    <property type="match status" value="1"/>
</dbReference>
<keyword evidence="3" id="KW-0560">Oxidoreductase</keyword>
<gene>
    <name evidence="4" type="ORF">B0I36DRAFT_295522</name>
</gene>